<evidence type="ECO:0000313" key="1">
    <source>
        <dbReference type="EMBL" id="JAD26865.1"/>
    </source>
</evidence>
<sequence>MQQQCAHKVESLTKHVQEAHANSVEDMQSNHLI</sequence>
<dbReference type="AlphaFoldDB" id="A0A0A8YPU4"/>
<reference evidence="1" key="2">
    <citation type="journal article" date="2015" name="Data Brief">
        <title>Shoot transcriptome of the giant reed, Arundo donax.</title>
        <authorList>
            <person name="Barrero R.A."/>
            <person name="Guerrero F.D."/>
            <person name="Moolhuijzen P."/>
            <person name="Goolsby J.A."/>
            <person name="Tidwell J."/>
            <person name="Bellgard S.E."/>
            <person name="Bellgard M.I."/>
        </authorList>
    </citation>
    <scope>NUCLEOTIDE SEQUENCE</scope>
    <source>
        <tissue evidence="1">Shoot tissue taken approximately 20 cm above the soil surface</tissue>
    </source>
</reference>
<dbReference type="EMBL" id="GBRH01271030">
    <property type="protein sequence ID" value="JAD26865.1"/>
    <property type="molecule type" value="Transcribed_RNA"/>
</dbReference>
<protein>
    <submittedName>
        <fullName evidence="1">Uncharacterized protein</fullName>
    </submittedName>
</protein>
<name>A0A0A8YPU4_ARUDO</name>
<proteinExistence type="predicted"/>
<organism evidence="1">
    <name type="scientific">Arundo donax</name>
    <name type="common">Giant reed</name>
    <name type="synonym">Donax arundinaceus</name>
    <dbReference type="NCBI Taxonomy" id="35708"/>
    <lineage>
        <taxon>Eukaryota</taxon>
        <taxon>Viridiplantae</taxon>
        <taxon>Streptophyta</taxon>
        <taxon>Embryophyta</taxon>
        <taxon>Tracheophyta</taxon>
        <taxon>Spermatophyta</taxon>
        <taxon>Magnoliopsida</taxon>
        <taxon>Liliopsida</taxon>
        <taxon>Poales</taxon>
        <taxon>Poaceae</taxon>
        <taxon>PACMAD clade</taxon>
        <taxon>Arundinoideae</taxon>
        <taxon>Arundineae</taxon>
        <taxon>Arundo</taxon>
    </lineage>
</organism>
<accession>A0A0A8YPU4</accession>
<reference evidence="1" key="1">
    <citation type="submission" date="2014-09" db="EMBL/GenBank/DDBJ databases">
        <authorList>
            <person name="Magalhaes I.L.F."/>
            <person name="Oliveira U."/>
            <person name="Santos F.R."/>
            <person name="Vidigal T.H.D.A."/>
            <person name="Brescovit A.D."/>
            <person name="Santos A.J."/>
        </authorList>
    </citation>
    <scope>NUCLEOTIDE SEQUENCE</scope>
    <source>
        <tissue evidence="1">Shoot tissue taken approximately 20 cm above the soil surface</tissue>
    </source>
</reference>